<feature type="domain" description="N-acetyltransferase" evidence="3">
    <location>
        <begin position="3"/>
        <end position="169"/>
    </location>
</feature>
<proteinExistence type="predicted"/>
<dbReference type="EMBL" id="WPIN01000002">
    <property type="protein sequence ID" value="MVM29791.1"/>
    <property type="molecule type" value="Genomic_DNA"/>
</dbReference>
<sequence length="169" mass="19768">MLVEIHKAQLGDLEQLQQICLNAYSQNFAHHWHEGGLDWYLDQQFSPDQLRQAIKSAETDYYLIFNDKLPVGFCKLGYSRLTEPWLELEKIYVLPSEKGSGIGKAVLDMVVHIAEDKGKKELILYVIDTNQAAIRFYERNGFSLQEKTRLDLPYFKEELKGAWQMRKRL</sequence>
<name>A0A7K1S7H6_9BACT</name>
<dbReference type="PANTHER" id="PTHR43877">
    <property type="entry name" value="AMINOALKYLPHOSPHONATE N-ACETYLTRANSFERASE-RELATED-RELATED"/>
    <property type="match status" value="1"/>
</dbReference>
<protein>
    <submittedName>
        <fullName evidence="4">GNAT family N-acetyltransferase</fullName>
    </submittedName>
</protein>
<dbReference type="RefSeq" id="WP_157584015.1">
    <property type="nucleotide sequence ID" value="NZ_WPIN01000002.1"/>
</dbReference>
<accession>A0A7K1S7H6</accession>
<keyword evidence="5" id="KW-1185">Reference proteome</keyword>
<dbReference type="AlphaFoldDB" id="A0A7K1S7H6"/>
<dbReference type="PANTHER" id="PTHR43877:SF2">
    <property type="entry name" value="AMINOALKYLPHOSPHONATE N-ACETYLTRANSFERASE-RELATED"/>
    <property type="match status" value="1"/>
</dbReference>
<gene>
    <name evidence="4" type="ORF">GO755_07085</name>
</gene>
<dbReference type="SUPFAM" id="SSF55729">
    <property type="entry name" value="Acyl-CoA N-acyltransferases (Nat)"/>
    <property type="match status" value="1"/>
</dbReference>
<evidence type="ECO:0000313" key="4">
    <source>
        <dbReference type="EMBL" id="MVM29791.1"/>
    </source>
</evidence>
<keyword evidence="1 4" id="KW-0808">Transferase</keyword>
<keyword evidence="2" id="KW-0012">Acyltransferase</keyword>
<evidence type="ECO:0000259" key="3">
    <source>
        <dbReference type="PROSITE" id="PS51186"/>
    </source>
</evidence>
<evidence type="ECO:0000313" key="5">
    <source>
        <dbReference type="Proteomes" id="UP000436006"/>
    </source>
</evidence>
<dbReference type="CDD" id="cd04301">
    <property type="entry name" value="NAT_SF"/>
    <property type="match status" value="1"/>
</dbReference>
<dbReference type="InterPro" id="IPR000182">
    <property type="entry name" value="GNAT_dom"/>
</dbReference>
<organism evidence="4 5">
    <name type="scientific">Spirosoma arboris</name>
    <dbReference type="NCBI Taxonomy" id="2682092"/>
    <lineage>
        <taxon>Bacteria</taxon>
        <taxon>Pseudomonadati</taxon>
        <taxon>Bacteroidota</taxon>
        <taxon>Cytophagia</taxon>
        <taxon>Cytophagales</taxon>
        <taxon>Cytophagaceae</taxon>
        <taxon>Spirosoma</taxon>
    </lineage>
</organism>
<evidence type="ECO:0000256" key="1">
    <source>
        <dbReference type="ARBA" id="ARBA00022679"/>
    </source>
</evidence>
<reference evidence="4 5" key="1">
    <citation type="submission" date="2019-12" db="EMBL/GenBank/DDBJ databases">
        <title>Spirosoma sp. HMF4905 genome sequencing and assembly.</title>
        <authorList>
            <person name="Kang H."/>
            <person name="Cha I."/>
            <person name="Kim H."/>
            <person name="Joh K."/>
        </authorList>
    </citation>
    <scope>NUCLEOTIDE SEQUENCE [LARGE SCALE GENOMIC DNA]</scope>
    <source>
        <strain evidence="4 5">HMF4905</strain>
    </source>
</reference>
<dbReference type="PROSITE" id="PS51186">
    <property type="entry name" value="GNAT"/>
    <property type="match status" value="1"/>
</dbReference>
<dbReference type="GO" id="GO:0016747">
    <property type="term" value="F:acyltransferase activity, transferring groups other than amino-acyl groups"/>
    <property type="evidence" value="ECO:0007669"/>
    <property type="project" value="InterPro"/>
</dbReference>
<dbReference type="Proteomes" id="UP000436006">
    <property type="component" value="Unassembled WGS sequence"/>
</dbReference>
<dbReference type="Pfam" id="PF00583">
    <property type="entry name" value="Acetyltransf_1"/>
    <property type="match status" value="1"/>
</dbReference>
<comment type="caution">
    <text evidence="4">The sequence shown here is derived from an EMBL/GenBank/DDBJ whole genome shotgun (WGS) entry which is preliminary data.</text>
</comment>
<evidence type="ECO:0000256" key="2">
    <source>
        <dbReference type="ARBA" id="ARBA00023315"/>
    </source>
</evidence>
<dbReference type="InterPro" id="IPR016181">
    <property type="entry name" value="Acyl_CoA_acyltransferase"/>
</dbReference>
<dbReference type="Gene3D" id="3.40.630.30">
    <property type="match status" value="1"/>
</dbReference>
<dbReference type="InterPro" id="IPR050832">
    <property type="entry name" value="Bact_Acetyltransf"/>
</dbReference>